<protein>
    <recommendedName>
        <fullName evidence="4">NfeD-like C-terminal domain-containing protein</fullName>
    </recommendedName>
</protein>
<accession>A0ABY7JST4</accession>
<keyword evidence="1" id="KW-0812">Transmembrane</keyword>
<dbReference type="InterPro" id="IPR012340">
    <property type="entry name" value="NA-bd_OB-fold"/>
</dbReference>
<evidence type="ECO:0000256" key="1">
    <source>
        <dbReference type="SAM" id="Phobius"/>
    </source>
</evidence>
<dbReference type="RefSeq" id="WP_269311816.1">
    <property type="nucleotide sequence ID" value="NZ_CP114052.1"/>
</dbReference>
<gene>
    <name evidence="2" type="ORF">O0R46_01360</name>
</gene>
<name>A0ABY7JST4_9FIRM</name>
<evidence type="ECO:0008006" key="4">
    <source>
        <dbReference type="Google" id="ProtNLM"/>
    </source>
</evidence>
<sequence length="177" mass="20376">MYDENDLKSDLIFWIIASILSLVFIYFFKGFAIGRFKPPFIYIWYAILLIVLYFSFLEAKDGDAIITGKTQSMGINNSFTGASCLFICLSPWSRVAIVHYFIITTLLFTVRYFGRKSRGKLKELVGKEGVMISNLHNSGSAKIDNKEYKVYSKEDLFYGSKIKVEEIKASYIYVKKI</sequence>
<organism evidence="2 3">
    <name type="scientific">Peptostreptococcus equinus</name>
    <dbReference type="NCBI Taxonomy" id="3003601"/>
    <lineage>
        <taxon>Bacteria</taxon>
        <taxon>Bacillati</taxon>
        <taxon>Bacillota</taxon>
        <taxon>Clostridia</taxon>
        <taxon>Peptostreptococcales</taxon>
        <taxon>Peptostreptococcaceae</taxon>
        <taxon>Peptostreptococcus</taxon>
    </lineage>
</organism>
<feature type="transmembrane region" description="Helical" evidence="1">
    <location>
        <begin position="95"/>
        <end position="114"/>
    </location>
</feature>
<dbReference type="EMBL" id="CP114052">
    <property type="protein sequence ID" value="WAW15123.1"/>
    <property type="molecule type" value="Genomic_DNA"/>
</dbReference>
<dbReference type="Proteomes" id="UP001164187">
    <property type="component" value="Chromosome"/>
</dbReference>
<feature type="transmembrane region" description="Helical" evidence="1">
    <location>
        <begin position="12"/>
        <end position="28"/>
    </location>
</feature>
<evidence type="ECO:0000313" key="3">
    <source>
        <dbReference type="Proteomes" id="UP001164187"/>
    </source>
</evidence>
<feature type="transmembrane region" description="Helical" evidence="1">
    <location>
        <begin position="40"/>
        <end position="57"/>
    </location>
</feature>
<keyword evidence="1" id="KW-1133">Transmembrane helix</keyword>
<dbReference type="SUPFAM" id="SSF141322">
    <property type="entry name" value="NfeD domain-like"/>
    <property type="match status" value="1"/>
</dbReference>
<reference evidence="2" key="1">
    <citation type="submission" date="2022-12" db="EMBL/GenBank/DDBJ databases">
        <title>Peptostreptococcus.</title>
        <authorList>
            <person name="Lee S.H."/>
        </authorList>
    </citation>
    <scope>NUCLEOTIDE SEQUENCE</scope>
    <source>
        <strain evidence="2">CBA3647</strain>
    </source>
</reference>
<keyword evidence="3" id="KW-1185">Reference proteome</keyword>
<proteinExistence type="predicted"/>
<keyword evidence="1" id="KW-0472">Membrane</keyword>
<evidence type="ECO:0000313" key="2">
    <source>
        <dbReference type="EMBL" id="WAW15123.1"/>
    </source>
</evidence>
<dbReference type="Gene3D" id="2.40.50.140">
    <property type="entry name" value="Nucleic acid-binding proteins"/>
    <property type="match status" value="1"/>
</dbReference>